<reference evidence="1" key="1">
    <citation type="journal article" date="2020" name="mSystems">
        <title>Genome- and Community-Level Interaction Insights into Carbon Utilization and Element Cycling Functions of Hydrothermarchaeota in Hydrothermal Sediment.</title>
        <authorList>
            <person name="Zhou Z."/>
            <person name="Liu Y."/>
            <person name="Xu W."/>
            <person name="Pan J."/>
            <person name="Luo Z.H."/>
            <person name="Li M."/>
        </authorList>
    </citation>
    <scope>NUCLEOTIDE SEQUENCE</scope>
    <source>
        <strain evidence="1">SpSt-649</strain>
    </source>
</reference>
<protein>
    <submittedName>
        <fullName evidence="1">Uncharacterized protein</fullName>
    </submittedName>
</protein>
<name>A0A7C4H966_THEPE</name>
<evidence type="ECO:0000313" key="1">
    <source>
        <dbReference type="EMBL" id="HGM47011.1"/>
    </source>
</evidence>
<organism evidence="1">
    <name type="scientific">Thermofilum pendens</name>
    <dbReference type="NCBI Taxonomy" id="2269"/>
    <lineage>
        <taxon>Archaea</taxon>
        <taxon>Thermoproteota</taxon>
        <taxon>Thermoprotei</taxon>
        <taxon>Thermofilales</taxon>
        <taxon>Thermofilaceae</taxon>
        <taxon>Thermofilum</taxon>
    </lineage>
</organism>
<proteinExistence type="predicted"/>
<gene>
    <name evidence="1" type="ORF">ENU21_04605</name>
</gene>
<comment type="caution">
    <text evidence="1">The sequence shown here is derived from an EMBL/GenBank/DDBJ whole genome shotgun (WGS) entry which is preliminary data.</text>
</comment>
<dbReference type="EMBL" id="DTBQ01000128">
    <property type="protein sequence ID" value="HGM47011.1"/>
    <property type="molecule type" value="Genomic_DNA"/>
</dbReference>
<dbReference type="AlphaFoldDB" id="A0A7C4H966"/>
<accession>A0A7C4H966</accession>
<sequence>MTSPTLDRLKKYTELRRKIEAFEVVKHYGAEELLELYDEEEISSWEEELRRLSGEVRSAPLLPEHRQELLEECYTMLKKLDQLKLVRSSNIKHFANLKEIHKELLSRIDELLGLLESKDYSTVLSREDVEELLHLCEVIDGLLKAIEDLCSSTQNICDLISLRFSRRTFDDLRGKLEGGSATGKPLSIADVVSLLHQVRANIQRILRT</sequence>